<comment type="function">
    <text evidence="7">Part of the RFC clamp loader complex which loads the PCNA sliding clamp onto DNA.</text>
</comment>
<dbReference type="GO" id="GO:0003677">
    <property type="term" value="F:DNA binding"/>
    <property type="evidence" value="ECO:0007669"/>
    <property type="project" value="InterPro"/>
</dbReference>
<dbReference type="Gene3D" id="3.40.50.300">
    <property type="entry name" value="P-loop containing nucleotide triphosphate hydrolases"/>
    <property type="match status" value="1"/>
</dbReference>
<dbReference type="Gene3D" id="1.10.8.60">
    <property type="match status" value="1"/>
</dbReference>
<evidence type="ECO:0000313" key="9">
    <source>
        <dbReference type="EMBL" id="KCZ70886.1"/>
    </source>
</evidence>
<dbReference type="SMART" id="SM00382">
    <property type="entry name" value="AAA"/>
    <property type="match status" value="1"/>
</dbReference>
<evidence type="ECO:0000256" key="5">
    <source>
        <dbReference type="ARBA" id="ARBA00022840"/>
    </source>
</evidence>
<evidence type="ECO:0000259" key="8">
    <source>
        <dbReference type="SMART" id="SM00382"/>
    </source>
</evidence>
<evidence type="ECO:0000256" key="4">
    <source>
        <dbReference type="ARBA" id="ARBA00022741"/>
    </source>
</evidence>
<dbReference type="AlphaFoldDB" id="A0A062UV42"/>
<evidence type="ECO:0000256" key="6">
    <source>
        <dbReference type="ARBA" id="ARBA00031749"/>
    </source>
</evidence>
<evidence type="ECO:0000256" key="7">
    <source>
        <dbReference type="HAMAP-Rule" id="MF_01509"/>
    </source>
</evidence>
<dbReference type="Gene3D" id="1.20.272.10">
    <property type="match status" value="1"/>
</dbReference>
<dbReference type="OrthoDB" id="7928at2157"/>
<dbReference type="HAMAP" id="MF_01509">
    <property type="entry name" value="RfcS"/>
    <property type="match status" value="1"/>
</dbReference>
<evidence type="ECO:0000256" key="2">
    <source>
        <dbReference type="ARBA" id="ARBA00014164"/>
    </source>
</evidence>
<dbReference type="GO" id="GO:0005524">
    <property type="term" value="F:ATP binding"/>
    <property type="evidence" value="ECO:0007669"/>
    <property type="project" value="UniProtKB-UniRule"/>
</dbReference>
<evidence type="ECO:0000256" key="3">
    <source>
        <dbReference type="ARBA" id="ARBA00022705"/>
    </source>
</evidence>
<proteinExistence type="inferred from homology"/>
<name>A0A062UV42_9EURY</name>
<dbReference type="SUPFAM" id="SSF52540">
    <property type="entry name" value="P-loop containing nucleoside triphosphate hydrolases"/>
    <property type="match status" value="1"/>
</dbReference>
<evidence type="ECO:0000256" key="1">
    <source>
        <dbReference type="ARBA" id="ARBA00009668"/>
    </source>
</evidence>
<dbReference type="PANTHER" id="PTHR11669">
    <property type="entry name" value="REPLICATION FACTOR C / DNA POLYMERASE III GAMMA-TAU SUBUNIT"/>
    <property type="match status" value="1"/>
</dbReference>
<dbReference type="InterPro" id="IPR027417">
    <property type="entry name" value="P-loop_NTPase"/>
</dbReference>
<dbReference type="EMBL" id="JMIY01000007">
    <property type="protein sequence ID" value="KCZ70886.1"/>
    <property type="molecule type" value="Genomic_DNA"/>
</dbReference>
<dbReference type="Pfam" id="PF00004">
    <property type="entry name" value="AAA"/>
    <property type="match status" value="1"/>
</dbReference>
<dbReference type="InterPro" id="IPR008921">
    <property type="entry name" value="DNA_pol3_clamp-load_cplx_C"/>
</dbReference>
<evidence type="ECO:0000313" key="10">
    <source>
        <dbReference type="Proteomes" id="UP000027153"/>
    </source>
</evidence>
<comment type="caution">
    <text evidence="9">The sequence shown here is derived from an EMBL/GenBank/DDBJ whole genome shotgun (WGS) entry which is preliminary data.</text>
</comment>
<gene>
    <name evidence="7" type="primary">rfcS</name>
    <name evidence="9" type="ORF">ANME2D_02912</name>
</gene>
<keyword evidence="10" id="KW-1185">Reference proteome</keyword>
<dbReference type="GO" id="GO:0006281">
    <property type="term" value="P:DNA repair"/>
    <property type="evidence" value="ECO:0007669"/>
    <property type="project" value="TreeGrafter"/>
</dbReference>
<feature type="domain" description="AAA+ ATPase" evidence="8">
    <location>
        <begin position="37"/>
        <end position="162"/>
    </location>
</feature>
<reference evidence="9 10" key="1">
    <citation type="journal article" date="2013" name="Nature">
        <title>Anaerobic oxidation of methane coupled to nitrate reduction in a novel archaeal lineage.</title>
        <authorList>
            <person name="Haroon M.F."/>
            <person name="Hu S."/>
            <person name="Shi Y."/>
            <person name="Imelfort M."/>
            <person name="Keller J."/>
            <person name="Hugenholtz P."/>
            <person name="Yuan Z."/>
            <person name="Tyson G.W."/>
        </authorList>
    </citation>
    <scope>NUCLEOTIDE SEQUENCE [LARGE SCALE GENOMIC DNA]</scope>
    <source>
        <strain evidence="9 10">ANME-2d</strain>
    </source>
</reference>
<dbReference type="PANTHER" id="PTHR11669:SF20">
    <property type="entry name" value="REPLICATION FACTOR C SUBUNIT 4"/>
    <property type="match status" value="1"/>
</dbReference>
<dbReference type="CDD" id="cd18140">
    <property type="entry name" value="HLD_clamp_RFC"/>
    <property type="match status" value="1"/>
</dbReference>
<feature type="binding site" evidence="7">
    <location>
        <begin position="45"/>
        <end position="52"/>
    </location>
    <ligand>
        <name>ATP</name>
        <dbReference type="ChEBI" id="CHEBI:30616"/>
    </ligand>
</feature>
<dbReference type="InterPro" id="IPR047854">
    <property type="entry name" value="RFC_lid"/>
</dbReference>
<dbReference type="GO" id="GO:0005663">
    <property type="term" value="C:DNA replication factor C complex"/>
    <property type="evidence" value="ECO:0007669"/>
    <property type="project" value="InterPro"/>
</dbReference>
<keyword evidence="3 7" id="KW-0235">DNA replication</keyword>
<comment type="similarity">
    <text evidence="1 7">Belongs to the activator 1 small subunits family. RfcS subfamily.</text>
</comment>
<dbReference type="CDD" id="cd00009">
    <property type="entry name" value="AAA"/>
    <property type="match status" value="1"/>
</dbReference>
<dbReference type="GO" id="GO:0016887">
    <property type="term" value="F:ATP hydrolysis activity"/>
    <property type="evidence" value="ECO:0007669"/>
    <property type="project" value="InterPro"/>
</dbReference>
<dbReference type="InterPro" id="IPR013748">
    <property type="entry name" value="Rep_factorC_C"/>
</dbReference>
<dbReference type="RefSeq" id="WP_048092877.1">
    <property type="nucleotide sequence ID" value="NZ_JMIY01000007.1"/>
</dbReference>
<accession>A0A062UV42</accession>
<dbReference type="GO" id="GO:0006261">
    <property type="term" value="P:DNA-templated DNA replication"/>
    <property type="evidence" value="ECO:0007669"/>
    <property type="project" value="TreeGrafter"/>
</dbReference>
<dbReference type="Proteomes" id="UP000027153">
    <property type="component" value="Unassembled WGS sequence"/>
</dbReference>
<sequence length="321" mass="36212">MLKEEIWIEKYRPKKLDDIVGQTEVIKRLKSYVQSRNLPHLLFSGPPGVGKTAAAISVARELFGETWVNNFTELNASDERGIDVVRNKIKNFARTSPLGDAWFKIIFLDEADALTQDAQSALRRTMEKYTGSCRFILSCNYSSKIIEPIQSRCAVYRFKPISSNAIEERMGHIAREEGITLTDDGLEAIRYVAEGDMRRAINALQAAAMLDKTVTMDAIYKTTATARPEEVAELVKFGLEGNFAKARAKLDYLLIEQGLSGEDITGQIFRAIRDMTIPDRLKVDLIDRIGEIDFRMAEGANERIQLEALIAYFIRYGANNK</sequence>
<dbReference type="FunFam" id="3.40.50.300:FF:000129">
    <property type="entry name" value="Replication factor C subunit 5"/>
    <property type="match status" value="1"/>
</dbReference>
<protein>
    <recommendedName>
        <fullName evidence="2 7">Replication factor C small subunit</fullName>
        <shortName evidence="7">RFC small subunit</shortName>
    </recommendedName>
    <alternativeName>
        <fullName evidence="6 7">Clamp loader small subunit</fullName>
    </alternativeName>
</protein>
<organism evidence="9 10">
    <name type="scientific">Candidatus Methanoperedens nitratireducens</name>
    <dbReference type="NCBI Taxonomy" id="1392998"/>
    <lineage>
        <taxon>Archaea</taxon>
        <taxon>Methanobacteriati</taxon>
        <taxon>Methanobacteriota</taxon>
        <taxon>Stenosarchaea group</taxon>
        <taxon>Methanomicrobia</taxon>
        <taxon>Methanosarcinales</taxon>
        <taxon>ANME-2 cluster</taxon>
        <taxon>Candidatus Methanoperedentaceae</taxon>
        <taxon>Candidatus Methanoperedens</taxon>
    </lineage>
</organism>
<comment type="subunit">
    <text evidence="7">Heteromultimer composed of small subunits (RfcS) and large subunits (RfcL).</text>
</comment>
<dbReference type="GO" id="GO:0003689">
    <property type="term" value="F:DNA clamp loader activity"/>
    <property type="evidence" value="ECO:0007669"/>
    <property type="project" value="UniProtKB-UniRule"/>
</dbReference>
<dbReference type="InterPro" id="IPR003593">
    <property type="entry name" value="AAA+_ATPase"/>
</dbReference>
<dbReference type="InterPro" id="IPR050238">
    <property type="entry name" value="DNA_Rep/Repair_Clamp_Loader"/>
</dbReference>
<dbReference type="NCBIfam" id="NF001679">
    <property type="entry name" value="PRK00440.1"/>
    <property type="match status" value="1"/>
</dbReference>
<dbReference type="Pfam" id="PF08542">
    <property type="entry name" value="Rep_fac_C"/>
    <property type="match status" value="1"/>
</dbReference>
<dbReference type="Pfam" id="PF21960">
    <property type="entry name" value="RCF1-5-like_lid"/>
    <property type="match status" value="1"/>
</dbReference>
<dbReference type="InterPro" id="IPR023748">
    <property type="entry name" value="Rep_factor-C_ssu_arc"/>
</dbReference>
<dbReference type="FunFam" id="1.20.272.10:FF:000029">
    <property type="entry name" value="Replication factor C small subunit"/>
    <property type="match status" value="1"/>
</dbReference>
<dbReference type="PATRIC" id="fig|1392998.3.peg.3213"/>
<keyword evidence="5 7" id="KW-0067">ATP-binding</keyword>
<keyword evidence="4 7" id="KW-0547">Nucleotide-binding</keyword>
<dbReference type="SUPFAM" id="SSF48019">
    <property type="entry name" value="post-AAA+ oligomerization domain-like"/>
    <property type="match status" value="1"/>
</dbReference>
<dbReference type="InterPro" id="IPR003959">
    <property type="entry name" value="ATPase_AAA_core"/>
</dbReference>